<evidence type="ECO:0000313" key="2">
    <source>
        <dbReference type="Proteomes" id="UP000887566"/>
    </source>
</evidence>
<dbReference type="WBParaSite" id="PSAMB.scaffold12804size2579.g35098.t1">
    <property type="protein sequence ID" value="PSAMB.scaffold12804size2579.g35098.t1"/>
    <property type="gene ID" value="PSAMB.scaffold12804size2579.g35098"/>
</dbReference>
<proteinExistence type="predicted"/>
<feature type="region of interest" description="Disordered" evidence="1">
    <location>
        <begin position="65"/>
        <end position="93"/>
    </location>
</feature>
<evidence type="ECO:0000313" key="3">
    <source>
        <dbReference type="WBParaSite" id="PSAMB.scaffold12804size2579.g35098.t1"/>
    </source>
</evidence>
<name>A0A914UVT2_9BILA</name>
<dbReference type="Proteomes" id="UP000887566">
    <property type="component" value="Unplaced"/>
</dbReference>
<protein>
    <submittedName>
        <fullName evidence="3">Uncharacterized protein</fullName>
    </submittedName>
</protein>
<feature type="compositionally biased region" description="Basic and acidic residues" evidence="1">
    <location>
        <begin position="129"/>
        <end position="139"/>
    </location>
</feature>
<evidence type="ECO:0000256" key="1">
    <source>
        <dbReference type="SAM" id="MobiDB-lite"/>
    </source>
</evidence>
<dbReference type="AlphaFoldDB" id="A0A914UVT2"/>
<feature type="compositionally biased region" description="Polar residues" evidence="1">
    <location>
        <begin position="73"/>
        <end position="87"/>
    </location>
</feature>
<organism evidence="2 3">
    <name type="scientific">Plectus sambesii</name>
    <dbReference type="NCBI Taxonomy" id="2011161"/>
    <lineage>
        <taxon>Eukaryota</taxon>
        <taxon>Metazoa</taxon>
        <taxon>Ecdysozoa</taxon>
        <taxon>Nematoda</taxon>
        <taxon>Chromadorea</taxon>
        <taxon>Plectida</taxon>
        <taxon>Plectina</taxon>
        <taxon>Plectoidea</taxon>
        <taxon>Plectidae</taxon>
        <taxon>Plectus</taxon>
    </lineage>
</organism>
<keyword evidence="2" id="KW-1185">Reference proteome</keyword>
<sequence>MASGGRRGLFKRPVDEDELPGRLVKAKPIAPHIARRLGDGGGFAGRDFVVGSSKTQSEFYGHQQVIDDEDGPSSATPVASDSGSRALTSDERNKLNARILKAELKGNKDLVKKLKKQLEDGVTESADDDGNKGGRRGAEEAAGGEVLLTKIDRRTGLIMPVRSGGEKQPAPSTGRKERVKAIDDKFSERKEVREMVEEERMTTAED</sequence>
<accession>A0A914UVT2</accession>
<feature type="region of interest" description="Disordered" evidence="1">
    <location>
        <begin position="1"/>
        <end position="22"/>
    </location>
</feature>
<feature type="region of interest" description="Disordered" evidence="1">
    <location>
        <begin position="117"/>
        <end position="178"/>
    </location>
</feature>
<reference evidence="3" key="1">
    <citation type="submission" date="2022-11" db="UniProtKB">
        <authorList>
            <consortium name="WormBaseParasite"/>
        </authorList>
    </citation>
    <scope>IDENTIFICATION</scope>
</reference>